<dbReference type="KEGG" id="kme:H0A61_02229"/>
<proteinExistence type="inferred from homology"/>
<keyword evidence="10" id="KW-0753">Steroid metabolism</keyword>
<evidence type="ECO:0000259" key="15">
    <source>
        <dbReference type="SMART" id="SM00822"/>
    </source>
</evidence>
<dbReference type="SUPFAM" id="SSF51735">
    <property type="entry name" value="NAD(P)-binding Rossmann-fold domains"/>
    <property type="match status" value="1"/>
</dbReference>
<evidence type="ECO:0000256" key="6">
    <source>
        <dbReference type="ARBA" id="ARBA00022857"/>
    </source>
</evidence>
<evidence type="ECO:0000256" key="10">
    <source>
        <dbReference type="ARBA" id="ARBA00023221"/>
    </source>
</evidence>
<dbReference type="NCBIfam" id="NF004197">
    <property type="entry name" value="PRK05653.1-1"/>
    <property type="match status" value="1"/>
</dbReference>
<dbReference type="InterPro" id="IPR057326">
    <property type="entry name" value="KR_dom"/>
</dbReference>
<dbReference type="GO" id="GO:0006633">
    <property type="term" value="P:fatty acid biosynthetic process"/>
    <property type="evidence" value="ECO:0007669"/>
    <property type="project" value="UniProtKB-UniPathway"/>
</dbReference>
<evidence type="ECO:0000256" key="14">
    <source>
        <dbReference type="RuleBase" id="RU366074"/>
    </source>
</evidence>
<dbReference type="NCBIfam" id="NF004200">
    <property type="entry name" value="PRK05653.1-5"/>
    <property type="match status" value="1"/>
</dbReference>
<evidence type="ECO:0000256" key="5">
    <source>
        <dbReference type="ARBA" id="ARBA00022832"/>
    </source>
</evidence>
<sequence>MKELSGRIAVVTGGSRGIGKAIALELAENGANVVINYSKDSKGAQEVAEYIRNKGIDCLTIKANVSLASEVENMVETIIEKYGRIDILVNNAGITRDSLLARMKEKDWDDVIDINLKGVYNCTKSVVKVMMKQRWGRVVNISSVVGITGNPGQTNYSAAKAGIIGFTKSCARELASRGITVNAVAPGFIRTDMTDKLRNEIKKELESKIPVGRLGKPEDVAHTVLFLVSSKADYITGQVINVDGGMVM</sequence>
<evidence type="ECO:0000256" key="3">
    <source>
        <dbReference type="ARBA" id="ARBA00006484"/>
    </source>
</evidence>
<dbReference type="NCBIfam" id="NF009464">
    <property type="entry name" value="PRK12824.1"/>
    <property type="match status" value="1"/>
</dbReference>
<dbReference type="InterPro" id="IPR050259">
    <property type="entry name" value="SDR"/>
</dbReference>
<evidence type="ECO:0000256" key="12">
    <source>
        <dbReference type="PIRSR" id="PIRSR611284-1"/>
    </source>
</evidence>
<dbReference type="SMART" id="SM00822">
    <property type="entry name" value="PKS_KR"/>
    <property type="match status" value="1"/>
</dbReference>
<comment type="subunit">
    <text evidence="14">Homotetramer.</text>
</comment>
<dbReference type="NCBIfam" id="NF009466">
    <property type="entry name" value="PRK12826.1-2"/>
    <property type="match status" value="1"/>
</dbReference>
<keyword evidence="9 14" id="KW-0275">Fatty acid biosynthesis</keyword>
<comment type="pathway">
    <text evidence="2 14">Lipid metabolism; fatty acid biosynthesis.</text>
</comment>
<dbReference type="NCBIfam" id="NF004198">
    <property type="entry name" value="PRK05653.1-3"/>
    <property type="match status" value="1"/>
</dbReference>
<feature type="binding site" evidence="13">
    <location>
        <begin position="13"/>
        <end position="16"/>
    </location>
    <ligand>
        <name>NADP(+)</name>
        <dbReference type="ChEBI" id="CHEBI:58349"/>
    </ligand>
</feature>
<comment type="similarity">
    <text evidence="3 14">Belongs to the short-chain dehydrogenases/reductases (SDR) family.</text>
</comment>
<dbReference type="Proteomes" id="UP000662904">
    <property type="component" value="Chromosome"/>
</dbReference>
<keyword evidence="7 14" id="KW-0560">Oxidoreductase</keyword>
<feature type="binding site" evidence="13">
    <location>
        <position position="91"/>
    </location>
    <ligand>
        <name>NADP(+)</name>
        <dbReference type="ChEBI" id="CHEBI:58349"/>
    </ligand>
</feature>
<evidence type="ECO:0000256" key="13">
    <source>
        <dbReference type="PIRSR" id="PIRSR611284-2"/>
    </source>
</evidence>
<dbReference type="InterPro" id="IPR036291">
    <property type="entry name" value="NAD(P)-bd_dom_sf"/>
</dbReference>
<evidence type="ECO:0000256" key="2">
    <source>
        <dbReference type="ARBA" id="ARBA00005194"/>
    </source>
</evidence>
<dbReference type="NCBIfam" id="NF004199">
    <property type="entry name" value="PRK05653.1-4"/>
    <property type="match status" value="1"/>
</dbReference>
<evidence type="ECO:0000313" key="16">
    <source>
        <dbReference type="EMBL" id="QSQ09848.1"/>
    </source>
</evidence>
<feature type="binding site" evidence="13">
    <location>
        <position position="189"/>
    </location>
    <ligand>
        <name>NADP(+)</name>
        <dbReference type="ChEBI" id="CHEBI:58349"/>
    </ligand>
</feature>
<dbReference type="GO" id="GO:0051287">
    <property type="term" value="F:NAD binding"/>
    <property type="evidence" value="ECO:0007669"/>
    <property type="project" value="UniProtKB-UniRule"/>
</dbReference>
<dbReference type="GO" id="GO:0008202">
    <property type="term" value="P:steroid metabolic process"/>
    <property type="evidence" value="ECO:0007669"/>
    <property type="project" value="UniProtKB-KW"/>
</dbReference>
<evidence type="ECO:0000256" key="8">
    <source>
        <dbReference type="ARBA" id="ARBA00023098"/>
    </source>
</evidence>
<dbReference type="InterPro" id="IPR002347">
    <property type="entry name" value="SDR_fam"/>
</dbReference>
<dbReference type="EMBL" id="CP059066">
    <property type="protein sequence ID" value="QSQ09848.1"/>
    <property type="molecule type" value="Genomic_DNA"/>
</dbReference>
<evidence type="ECO:0000256" key="9">
    <source>
        <dbReference type="ARBA" id="ARBA00023160"/>
    </source>
</evidence>
<dbReference type="PANTHER" id="PTHR42879">
    <property type="entry name" value="3-OXOACYL-(ACYL-CARRIER-PROTEIN) REDUCTASE"/>
    <property type="match status" value="1"/>
</dbReference>
<dbReference type="GO" id="GO:0004316">
    <property type="term" value="F:3-oxoacyl-[acyl-carrier-protein] reductase (NADPH) activity"/>
    <property type="evidence" value="ECO:0007669"/>
    <property type="project" value="UniProtKB-UniRule"/>
</dbReference>
<gene>
    <name evidence="16" type="primary">fabG_2</name>
    <name evidence="16" type="ORF">H0A61_02229</name>
</gene>
<keyword evidence="4 14" id="KW-0444">Lipid biosynthesis</keyword>
<dbReference type="AlphaFoldDB" id="A0A8A0RQM8"/>
<feature type="active site" description="Proton acceptor" evidence="12">
    <location>
        <position position="156"/>
    </location>
</feature>
<evidence type="ECO:0000313" key="17">
    <source>
        <dbReference type="Proteomes" id="UP000662904"/>
    </source>
</evidence>
<feature type="binding site" evidence="13">
    <location>
        <begin position="64"/>
        <end position="65"/>
    </location>
    <ligand>
        <name>NADP(+)</name>
        <dbReference type="ChEBI" id="CHEBI:58349"/>
    </ligand>
</feature>
<accession>A0A8A0RQM8</accession>
<dbReference type="NCBIfam" id="TIGR01830">
    <property type="entry name" value="3oxo_ACP_reduc"/>
    <property type="match status" value="1"/>
</dbReference>
<evidence type="ECO:0000256" key="11">
    <source>
        <dbReference type="ARBA" id="ARBA00048508"/>
    </source>
</evidence>
<keyword evidence="8 14" id="KW-0443">Lipid metabolism</keyword>
<keyword evidence="17" id="KW-1185">Reference proteome</keyword>
<dbReference type="FunFam" id="3.40.50.720:FF:000037">
    <property type="entry name" value="3-oxoacyl-[acyl-carrier-protein] reductase FabG"/>
    <property type="match status" value="1"/>
</dbReference>
<organism evidence="16 17">
    <name type="scientific">Koleobacter methoxysyntrophicus</name>
    <dbReference type="NCBI Taxonomy" id="2751313"/>
    <lineage>
        <taxon>Bacteria</taxon>
        <taxon>Bacillati</taxon>
        <taxon>Bacillota</taxon>
        <taxon>Clostridia</taxon>
        <taxon>Koleobacterales</taxon>
        <taxon>Koleobacteraceae</taxon>
        <taxon>Koleobacter</taxon>
    </lineage>
</organism>
<evidence type="ECO:0000256" key="4">
    <source>
        <dbReference type="ARBA" id="ARBA00022516"/>
    </source>
</evidence>
<dbReference type="NCBIfam" id="NF005559">
    <property type="entry name" value="PRK07231.1"/>
    <property type="match status" value="1"/>
</dbReference>
<dbReference type="Gene3D" id="3.40.50.720">
    <property type="entry name" value="NAD(P)-binding Rossmann-like Domain"/>
    <property type="match status" value="1"/>
</dbReference>
<keyword evidence="6 13" id="KW-0521">NADP</keyword>
<comment type="function">
    <text evidence="1 14">Catalyzes the NADPH-dependent reduction of beta-ketoacyl-ACP substrates to beta-hydroxyacyl-ACP products, the first reductive step in the elongation cycle of fatty acid biosynthesis.</text>
</comment>
<dbReference type="CDD" id="cd05333">
    <property type="entry name" value="BKR_SDR_c"/>
    <property type="match status" value="1"/>
</dbReference>
<dbReference type="NCBIfam" id="NF047420">
    <property type="entry name" value="EF_P_mod_YmfI"/>
    <property type="match status" value="1"/>
</dbReference>
<dbReference type="EC" id="1.1.1.100" evidence="14"/>
<dbReference type="PRINTS" id="PR00080">
    <property type="entry name" value="SDRFAMILY"/>
</dbReference>
<evidence type="ECO:0000256" key="1">
    <source>
        <dbReference type="ARBA" id="ARBA00002607"/>
    </source>
</evidence>
<dbReference type="Pfam" id="PF13561">
    <property type="entry name" value="adh_short_C2"/>
    <property type="match status" value="1"/>
</dbReference>
<dbReference type="InterPro" id="IPR011284">
    <property type="entry name" value="3oxo_ACP_reduc"/>
</dbReference>
<evidence type="ECO:0000256" key="7">
    <source>
        <dbReference type="ARBA" id="ARBA00023002"/>
    </source>
</evidence>
<keyword evidence="5 14" id="KW-0276">Fatty acid metabolism</keyword>
<dbReference type="PANTHER" id="PTHR42879:SF2">
    <property type="entry name" value="3-OXOACYL-[ACYL-CARRIER-PROTEIN] REDUCTASE FABG"/>
    <property type="match status" value="1"/>
</dbReference>
<name>A0A8A0RQM8_9FIRM</name>
<reference evidence="16" key="1">
    <citation type="submission" date="2020-07" db="EMBL/GenBank/DDBJ databases">
        <title>Koleobacter methoxysyntrophicus gen. nov., sp. nov., a novel anaerobic bacterium isolated from deep subsurface oil field and proposal of Koleobacterales ord. nov. in the phylum Firmicutes.</title>
        <authorList>
            <person name="Sakamoto S."/>
            <person name="Tamaki H."/>
        </authorList>
    </citation>
    <scope>NUCLEOTIDE SEQUENCE</scope>
    <source>
        <strain evidence="16">NRmbB1</strain>
    </source>
</reference>
<protein>
    <recommendedName>
        <fullName evidence="14">3-oxoacyl-[acyl-carrier-protein] reductase</fullName>
        <ecNumber evidence="14">1.1.1.100</ecNumber>
    </recommendedName>
</protein>
<feature type="binding site" evidence="13">
    <location>
        <begin position="156"/>
        <end position="160"/>
    </location>
    <ligand>
        <name>NADP(+)</name>
        <dbReference type="ChEBI" id="CHEBI:58349"/>
    </ligand>
</feature>
<dbReference type="PRINTS" id="PR00081">
    <property type="entry name" value="GDHRDH"/>
</dbReference>
<dbReference type="UniPathway" id="UPA00094"/>
<dbReference type="RefSeq" id="WP_206707183.1">
    <property type="nucleotide sequence ID" value="NZ_CP059066.1"/>
</dbReference>
<comment type="catalytic activity">
    <reaction evidence="11 14">
        <text>a (3R)-hydroxyacyl-[ACP] + NADP(+) = a 3-oxoacyl-[ACP] + NADPH + H(+)</text>
        <dbReference type="Rhea" id="RHEA:17397"/>
        <dbReference type="Rhea" id="RHEA-COMP:9916"/>
        <dbReference type="Rhea" id="RHEA-COMP:9945"/>
        <dbReference type="ChEBI" id="CHEBI:15378"/>
        <dbReference type="ChEBI" id="CHEBI:57783"/>
        <dbReference type="ChEBI" id="CHEBI:58349"/>
        <dbReference type="ChEBI" id="CHEBI:78776"/>
        <dbReference type="ChEBI" id="CHEBI:78827"/>
        <dbReference type="EC" id="1.1.1.100"/>
    </reaction>
</comment>
<feature type="domain" description="Ketoreductase" evidence="15">
    <location>
        <begin position="7"/>
        <end position="187"/>
    </location>
</feature>